<proteinExistence type="predicted"/>
<dbReference type="InterPro" id="IPR054335">
    <property type="entry name" value="DuOB_dom"/>
</dbReference>
<dbReference type="EMBL" id="PISJ01000002">
    <property type="protein sequence ID" value="PKF36862.1"/>
    <property type="molecule type" value="Genomic_DNA"/>
</dbReference>
<evidence type="ECO:0000259" key="1">
    <source>
        <dbReference type="Pfam" id="PF22557"/>
    </source>
</evidence>
<dbReference type="RefSeq" id="WP_101235461.1">
    <property type="nucleotide sequence ID" value="NZ_PISJ01000002.1"/>
</dbReference>
<feature type="domain" description="Dual OB-containing" evidence="1">
    <location>
        <begin position="4"/>
        <end position="212"/>
    </location>
</feature>
<protein>
    <recommendedName>
        <fullName evidence="1">Dual OB-containing domain-containing protein</fullName>
    </recommendedName>
</protein>
<dbReference type="Proteomes" id="UP000233553">
    <property type="component" value="Unassembled WGS sequence"/>
</dbReference>
<sequence>MKREIIIFANSLKHKQRCVAGKCVKTKEWIRPVSTSDGGAINVVDTFVINVRKQQKWPLKLLQRAEITFSKAAPLINHQPENLVISNEPWIDKYKIEKKEIIDYLDSPSDLWGNGNSIGYQDKNTGCTQQILCSLYLIQVSNLKLYTKTFSEKIRPRASFSYNGINYDLAVTCLAFNDYIKTCSNYDSAILCISLGEPYPADNRCYKLVASIYI</sequence>
<dbReference type="AlphaFoldDB" id="A0A2N0WK87"/>
<gene>
    <name evidence="2" type="ORF">CW311_01875</name>
</gene>
<name>A0A2N0WK87_9GAMM</name>
<evidence type="ECO:0000313" key="2">
    <source>
        <dbReference type="EMBL" id="PKF36862.1"/>
    </source>
</evidence>
<organism evidence="2 3">
    <name type="scientific">Acinetobacter proteolyticus</name>
    <dbReference type="NCBI Taxonomy" id="1776741"/>
    <lineage>
        <taxon>Bacteria</taxon>
        <taxon>Pseudomonadati</taxon>
        <taxon>Pseudomonadota</taxon>
        <taxon>Gammaproteobacteria</taxon>
        <taxon>Moraxellales</taxon>
        <taxon>Moraxellaceae</taxon>
        <taxon>Acinetobacter</taxon>
    </lineage>
</organism>
<accession>A0A2N0WK87</accession>
<evidence type="ECO:0000313" key="3">
    <source>
        <dbReference type="Proteomes" id="UP000233553"/>
    </source>
</evidence>
<reference evidence="2 3" key="1">
    <citation type="submission" date="2017-12" db="EMBL/GenBank/DDBJ databases">
        <title>Draft Genome sequences of multiple microbial strains isolated from spacecraft associated surfaces.</title>
        <authorList>
            <person name="Seuylemezian A."/>
            <person name="Vaishampayan P."/>
            <person name="Venkateswaran K."/>
        </authorList>
    </citation>
    <scope>NUCLEOTIDE SEQUENCE [LARGE SCALE GENOMIC DNA]</scope>
    <source>
        <strain evidence="2 3">2P01AA</strain>
    </source>
</reference>
<dbReference type="Pfam" id="PF22557">
    <property type="entry name" value="DuOB"/>
    <property type="match status" value="1"/>
</dbReference>
<comment type="caution">
    <text evidence="2">The sequence shown here is derived from an EMBL/GenBank/DDBJ whole genome shotgun (WGS) entry which is preliminary data.</text>
</comment>